<dbReference type="RefSeq" id="XP_005710253.1">
    <property type="nucleotide sequence ID" value="XM_005710196.1"/>
</dbReference>
<dbReference type="Gramene" id="CDF39959">
    <property type="protein sequence ID" value="CDF39959"/>
    <property type="gene ID" value="CHC_T00006916001"/>
</dbReference>
<reference evidence="2" key="1">
    <citation type="journal article" date="2013" name="Proc. Natl. Acad. Sci. U.S.A.">
        <title>Genome structure and metabolic features in the red seaweed Chondrus crispus shed light on evolution of the Archaeplastida.</title>
        <authorList>
            <person name="Collen J."/>
            <person name="Porcel B."/>
            <person name="Carre W."/>
            <person name="Ball S.G."/>
            <person name="Chaparro C."/>
            <person name="Tonon T."/>
            <person name="Barbeyron T."/>
            <person name="Michel G."/>
            <person name="Noel B."/>
            <person name="Valentin K."/>
            <person name="Elias M."/>
            <person name="Artiguenave F."/>
            <person name="Arun A."/>
            <person name="Aury J.M."/>
            <person name="Barbosa-Neto J.F."/>
            <person name="Bothwell J.H."/>
            <person name="Bouget F.Y."/>
            <person name="Brillet L."/>
            <person name="Cabello-Hurtado F."/>
            <person name="Capella-Gutierrez S."/>
            <person name="Charrier B."/>
            <person name="Cladiere L."/>
            <person name="Cock J.M."/>
            <person name="Coelho S.M."/>
            <person name="Colleoni C."/>
            <person name="Czjzek M."/>
            <person name="Da Silva C."/>
            <person name="Delage L."/>
            <person name="Denoeud F."/>
            <person name="Deschamps P."/>
            <person name="Dittami S.M."/>
            <person name="Gabaldon T."/>
            <person name="Gachon C.M."/>
            <person name="Groisillier A."/>
            <person name="Herve C."/>
            <person name="Jabbari K."/>
            <person name="Katinka M."/>
            <person name="Kloareg B."/>
            <person name="Kowalczyk N."/>
            <person name="Labadie K."/>
            <person name="Leblanc C."/>
            <person name="Lopez P.J."/>
            <person name="McLachlan D.H."/>
            <person name="Meslet-Cladiere L."/>
            <person name="Moustafa A."/>
            <person name="Nehr Z."/>
            <person name="Nyvall Collen P."/>
            <person name="Panaud O."/>
            <person name="Partensky F."/>
            <person name="Poulain J."/>
            <person name="Rensing S.A."/>
            <person name="Rousvoal S."/>
            <person name="Samson G."/>
            <person name="Symeonidi A."/>
            <person name="Weissenbach J."/>
            <person name="Zambounis A."/>
            <person name="Wincker P."/>
            <person name="Boyen C."/>
        </authorList>
    </citation>
    <scope>NUCLEOTIDE SEQUENCE [LARGE SCALE GENOMIC DNA]</scope>
    <source>
        <strain evidence="2">cv. Stackhouse</strain>
    </source>
</reference>
<gene>
    <name evidence="1" type="ORF">CHC_T00006916001</name>
</gene>
<dbReference type="KEGG" id="ccp:CHC_T00006916001"/>
<organism evidence="1 2">
    <name type="scientific">Chondrus crispus</name>
    <name type="common">Carrageen Irish moss</name>
    <name type="synonym">Polymorpha crispa</name>
    <dbReference type="NCBI Taxonomy" id="2769"/>
    <lineage>
        <taxon>Eukaryota</taxon>
        <taxon>Rhodophyta</taxon>
        <taxon>Florideophyceae</taxon>
        <taxon>Rhodymeniophycidae</taxon>
        <taxon>Gigartinales</taxon>
        <taxon>Gigartinaceae</taxon>
        <taxon>Chondrus</taxon>
    </lineage>
</organism>
<keyword evidence="2" id="KW-1185">Reference proteome</keyword>
<evidence type="ECO:0000313" key="2">
    <source>
        <dbReference type="Proteomes" id="UP000012073"/>
    </source>
</evidence>
<sequence length="84" mass="10059">MTTPLKFPAFLRRAIYSTEQDDVKTDEICTWYKDRYVEAIRGLGRTLEPLKIESDEKEFVFTLLYNEAAPKHILKSRWYIQRLT</sequence>
<dbReference type="AlphaFoldDB" id="R7QPE6"/>
<dbReference type="EMBL" id="HG002094">
    <property type="protein sequence ID" value="CDF39959.1"/>
    <property type="molecule type" value="Genomic_DNA"/>
</dbReference>
<dbReference type="Proteomes" id="UP000012073">
    <property type="component" value="Unassembled WGS sequence"/>
</dbReference>
<accession>R7QPE6</accession>
<proteinExistence type="predicted"/>
<name>R7QPE6_CHOCR</name>
<protein>
    <submittedName>
        <fullName evidence="1">Uncharacterized protein</fullName>
    </submittedName>
</protein>
<evidence type="ECO:0000313" key="1">
    <source>
        <dbReference type="EMBL" id="CDF39959.1"/>
    </source>
</evidence>
<dbReference type="GeneID" id="17317965"/>